<gene>
    <name evidence="1" type="ordered locus">HBZC1_17030</name>
</gene>
<dbReference type="Proteomes" id="UP000008387">
    <property type="component" value="Chromosome"/>
</dbReference>
<dbReference type="HOGENOM" id="CLU_3270964_0_0_7"/>
<protein>
    <submittedName>
        <fullName evidence="1">Uncharacterized protein</fullName>
    </submittedName>
</protein>
<name>F8KPG5_HELBC</name>
<proteinExistence type="predicted"/>
<keyword evidence="2" id="KW-1185">Reference proteome</keyword>
<dbReference type="AlphaFoldDB" id="F8KPG5"/>
<evidence type="ECO:0000313" key="2">
    <source>
        <dbReference type="Proteomes" id="UP000008387"/>
    </source>
</evidence>
<reference evidence="1 2" key="1">
    <citation type="journal article" date="2011" name="J. Bacteriol.">
        <title>Genome sequence of Helicobacter bizzozeronii strain CIII-1, an isolate from human gastric mucosa.</title>
        <authorList>
            <person name="Schott T."/>
            <person name="Rossi M."/>
            <person name="Hanninen M.L."/>
        </authorList>
    </citation>
    <scope>NUCLEOTIDE SEQUENCE [LARGE SCALE GENOMIC DNA]</scope>
    <source>
        <strain evidence="1 2">CIII-1</strain>
    </source>
</reference>
<dbReference type="KEGG" id="hbi:HBZC1_17030"/>
<dbReference type="EMBL" id="FR871757">
    <property type="protein sequence ID" value="CCB80689.1"/>
    <property type="molecule type" value="Genomic_DNA"/>
</dbReference>
<accession>F8KPG5</accession>
<evidence type="ECO:0000313" key="1">
    <source>
        <dbReference type="EMBL" id="CCB80689.1"/>
    </source>
</evidence>
<sequence length="41" mass="4471">MDGPIQHESREVDAPLEQDALETETGICINSRHSSIGLLAH</sequence>
<organism evidence="1 2">
    <name type="scientific">Helicobacter bizzozeronii (strain CIII-1)</name>
    <dbReference type="NCBI Taxonomy" id="1002804"/>
    <lineage>
        <taxon>Bacteria</taxon>
        <taxon>Pseudomonadati</taxon>
        <taxon>Campylobacterota</taxon>
        <taxon>Epsilonproteobacteria</taxon>
        <taxon>Campylobacterales</taxon>
        <taxon>Helicobacteraceae</taxon>
        <taxon>Helicobacter</taxon>
    </lineage>
</organism>